<dbReference type="InterPro" id="IPR004136">
    <property type="entry name" value="NMO"/>
</dbReference>
<dbReference type="GO" id="GO:0009636">
    <property type="term" value="P:response to toxic substance"/>
    <property type="evidence" value="ECO:0007669"/>
    <property type="project" value="UniProtKB-KW"/>
</dbReference>
<dbReference type="GO" id="GO:0018580">
    <property type="term" value="F:nitronate monooxygenase activity"/>
    <property type="evidence" value="ECO:0007669"/>
    <property type="project" value="InterPro"/>
</dbReference>
<evidence type="ECO:0000313" key="10">
    <source>
        <dbReference type="EMBL" id="QSX79754.1"/>
    </source>
</evidence>
<evidence type="ECO:0000256" key="8">
    <source>
        <dbReference type="ARBA" id="ARBA00031155"/>
    </source>
</evidence>
<dbReference type="PROSITE" id="PS00912">
    <property type="entry name" value="DHODEHASE_2"/>
    <property type="match status" value="1"/>
</dbReference>
<keyword evidence="7 10" id="KW-0503">Monooxygenase</keyword>
<evidence type="ECO:0000256" key="6">
    <source>
        <dbReference type="ARBA" id="ARBA00023002"/>
    </source>
</evidence>
<gene>
    <name evidence="10" type="ORF">I8J32_007950</name>
</gene>
<keyword evidence="11" id="KW-1185">Reference proteome</keyword>
<dbReference type="Gene3D" id="3.20.20.70">
    <property type="entry name" value="Aldolase class I"/>
    <property type="match status" value="1"/>
</dbReference>
<dbReference type="PANTHER" id="PTHR42747:SF3">
    <property type="entry name" value="NITRONATE MONOOXYGENASE-RELATED"/>
    <property type="match status" value="1"/>
</dbReference>
<evidence type="ECO:0000256" key="2">
    <source>
        <dbReference type="ARBA" id="ARBA00009881"/>
    </source>
</evidence>
<evidence type="ECO:0000256" key="3">
    <source>
        <dbReference type="ARBA" id="ARBA00022575"/>
    </source>
</evidence>
<dbReference type="Proteomes" id="UP000639274">
    <property type="component" value="Chromosome"/>
</dbReference>
<evidence type="ECO:0000256" key="1">
    <source>
        <dbReference type="ARBA" id="ARBA00001917"/>
    </source>
</evidence>
<dbReference type="PANTHER" id="PTHR42747">
    <property type="entry name" value="NITRONATE MONOOXYGENASE-RELATED"/>
    <property type="match status" value="1"/>
</dbReference>
<keyword evidence="6" id="KW-0560">Oxidoreductase</keyword>
<dbReference type="RefSeq" id="WP_200610443.1">
    <property type="nucleotide sequence ID" value="NZ_CP071518.1"/>
</dbReference>
<dbReference type="InterPro" id="IPR013785">
    <property type="entry name" value="Aldolase_TIM"/>
</dbReference>
<evidence type="ECO:0000313" key="11">
    <source>
        <dbReference type="Proteomes" id="UP000639274"/>
    </source>
</evidence>
<keyword evidence="3" id="KW-0216">Detoxification</keyword>
<name>A0A974Y1U3_9GAMM</name>
<evidence type="ECO:0000256" key="7">
    <source>
        <dbReference type="ARBA" id="ARBA00023033"/>
    </source>
</evidence>
<evidence type="ECO:0000256" key="9">
    <source>
        <dbReference type="ARBA" id="ARBA00049401"/>
    </source>
</evidence>
<keyword evidence="4" id="KW-0285">Flavoprotein</keyword>
<dbReference type="GO" id="GO:0016627">
    <property type="term" value="F:oxidoreductase activity, acting on the CH-CH group of donors"/>
    <property type="evidence" value="ECO:0007669"/>
    <property type="project" value="InterPro"/>
</dbReference>
<evidence type="ECO:0000256" key="5">
    <source>
        <dbReference type="ARBA" id="ARBA00022643"/>
    </source>
</evidence>
<reference evidence="10 11" key="1">
    <citation type="submission" date="2021-03" db="EMBL/GenBank/DDBJ databases">
        <title>Lysobacter sp. nov. isolated from soil of gangwondo yeongwol, south Korea.</title>
        <authorList>
            <person name="Kim K.R."/>
            <person name="Kim K.H."/>
            <person name="Jeon C.O."/>
        </authorList>
    </citation>
    <scope>NUCLEOTIDE SEQUENCE [LARGE SCALE GENOMIC DNA]</scope>
    <source>
        <strain evidence="10 11">R19</strain>
    </source>
</reference>
<keyword evidence="5" id="KW-0288">FMN</keyword>
<dbReference type="CDD" id="cd04730">
    <property type="entry name" value="NPD_like"/>
    <property type="match status" value="1"/>
</dbReference>
<evidence type="ECO:0000256" key="4">
    <source>
        <dbReference type="ARBA" id="ARBA00022630"/>
    </source>
</evidence>
<protein>
    <recommendedName>
        <fullName evidence="8">Propionate 3-nitronate monooxygenase</fullName>
    </recommendedName>
</protein>
<comment type="similarity">
    <text evidence="2">Belongs to the nitronate monooxygenase family. NMO class I subfamily.</text>
</comment>
<comment type="catalytic activity">
    <reaction evidence="9">
        <text>3 propionate 3-nitronate + 3 O2 + H2O = 3 3-oxopropanoate + 2 nitrate + nitrite + H2O2 + 3 H(+)</text>
        <dbReference type="Rhea" id="RHEA:57332"/>
        <dbReference type="ChEBI" id="CHEBI:15377"/>
        <dbReference type="ChEBI" id="CHEBI:15378"/>
        <dbReference type="ChEBI" id="CHEBI:15379"/>
        <dbReference type="ChEBI" id="CHEBI:16240"/>
        <dbReference type="ChEBI" id="CHEBI:16301"/>
        <dbReference type="ChEBI" id="CHEBI:17632"/>
        <dbReference type="ChEBI" id="CHEBI:33190"/>
        <dbReference type="ChEBI" id="CHEBI:136067"/>
    </reaction>
</comment>
<dbReference type="EMBL" id="CP071518">
    <property type="protein sequence ID" value="QSX79754.1"/>
    <property type="molecule type" value="Genomic_DNA"/>
</dbReference>
<dbReference type="InterPro" id="IPR001295">
    <property type="entry name" value="Dihydroorotate_DH_CS"/>
</dbReference>
<organism evidence="10 11">
    <name type="scientific">Agrilutibacter solisilvae</name>
    <dbReference type="NCBI Taxonomy" id="2763317"/>
    <lineage>
        <taxon>Bacteria</taxon>
        <taxon>Pseudomonadati</taxon>
        <taxon>Pseudomonadota</taxon>
        <taxon>Gammaproteobacteria</taxon>
        <taxon>Lysobacterales</taxon>
        <taxon>Lysobacteraceae</taxon>
        <taxon>Agrilutibacter</taxon>
    </lineage>
</organism>
<dbReference type="KEGG" id="lsf:I8J32_007950"/>
<proteinExistence type="inferred from homology"/>
<dbReference type="SUPFAM" id="SSF51412">
    <property type="entry name" value="Inosine monophosphate dehydrogenase (IMPDH)"/>
    <property type="match status" value="1"/>
</dbReference>
<dbReference type="Pfam" id="PF03060">
    <property type="entry name" value="NMO"/>
    <property type="match status" value="1"/>
</dbReference>
<comment type="cofactor">
    <cofactor evidence="1">
        <name>FMN</name>
        <dbReference type="ChEBI" id="CHEBI:58210"/>
    </cofactor>
</comment>
<sequence>MPSITALLGVELPVIQAPMAGVQDEALAIAVATAGGLGSMPCALLAPARLETALQRFASLDVPVNLNFFCHQMAEPDPVEAARWREALMPYYDELGIEPAEPGTAGARRPVDASTVELLERFRPRVVSFHFGLPAPTLLARIKGWGATVLASATTLEEGLWLERHGADLVIAQGVEAGGHRGHFLSDDVGRQPGTRALVAALSKAVRLPIIAAGGIGSRADVEVMLGAGAAGIQAGTAYLLCPEATTTAVHRRALQEHGRPAAITRLFSGRPARGLVNRLMRDLGPMSELAPRFPWASQALEPLRAAAQAAGADDFTPLWSGTRPNTFPGCDAARITRLLAGVA</sequence>
<accession>A0A974Y1U3</accession>
<dbReference type="AlphaFoldDB" id="A0A974Y1U3"/>
<dbReference type="GO" id="GO:0006207">
    <property type="term" value="P:'de novo' pyrimidine nucleobase biosynthetic process"/>
    <property type="evidence" value="ECO:0007669"/>
    <property type="project" value="InterPro"/>
</dbReference>